<protein>
    <submittedName>
        <fullName evidence="2">Uncharacterized protein</fullName>
    </submittedName>
</protein>
<evidence type="ECO:0000313" key="2">
    <source>
        <dbReference type="EMBL" id="MBA2949814.1"/>
    </source>
</evidence>
<dbReference type="AlphaFoldDB" id="A0A7W0DRB2"/>
<feature type="region of interest" description="Disordered" evidence="1">
    <location>
        <begin position="174"/>
        <end position="226"/>
    </location>
</feature>
<proteinExistence type="predicted"/>
<gene>
    <name evidence="2" type="ORF">H1D24_29395</name>
</gene>
<reference evidence="2 3" key="1">
    <citation type="submission" date="2020-07" db="EMBL/GenBank/DDBJ databases">
        <title>Streptomyces isolated from Indian soil.</title>
        <authorList>
            <person name="Mandal S."/>
            <person name="Maiti P.K."/>
        </authorList>
    </citation>
    <scope>NUCLEOTIDE SEQUENCE [LARGE SCALE GENOMIC DNA]</scope>
    <source>
        <strain evidence="2 3">PSKA28</strain>
    </source>
</reference>
<name>A0A7W0DRB2_9ACTN</name>
<comment type="caution">
    <text evidence="2">The sequence shown here is derived from an EMBL/GenBank/DDBJ whole genome shotgun (WGS) entry which is preliminary data.</text>
</comment>
<dbReference type="EMBL" id="JACEHE010000022">
    <property type="protein sequence ID" value="MBA2949814.1"/>
    <property type="molecule type" value="Genomic_DNA"/>
</dbReference>
<sequence length="226" mass="24196">MDTEPEVISHALESVEFESFAQMAVTSTAVVRATVTEVNPGRIVGGDETAEPGEESAATQARDVTLKVTQTFSIDDSVEIPELIIVEEWGWDADGDGFQVNNYTWSEVGEEYFFFLGDSDSSDPIRQNVISTEGRIHINENGSLSPSAEEGSAVADSIDNLDDSIMSEYMTQLNDISPEDLPTPADMPEEASPGDADTPIQIPSDDPSPDLGTGDGSEPTPYPSAT</sequence>
<evidence type="ECO:0000313" key="3">
    <source>
        <dbReference type="Proteomes" id="UP000545761"/>
    </source>
</evidence>
<dbReference type="Proteomes" id="UP000545761">
    <property type="component" value="Unassembled WGS sequence"/>
</dbReference>
<accession>A0A7W0DRB2</accession>
<evidence type="ECO:0000256" key="1">
    <source>
        <dbReference type="SAM" id="MobiDB-lite"/>
    </source>
</evidence>
<organism evidence="2 3">
    <name type="scientific">Streptomyces himalayensis subsp. himalayensis</name>
    <dbReference type="NCBI Taxonomy" id="2756131"/>
    <lineage>
        <taxon>Bacteria</taxon>
        <taxon>Bacillati</taxon>
        <taxon>Actinomycetota</taxon>
        <taxon>Actinomycetes</taxon>
        <taxon>Kitasatosporales</taxon>
        <taxon>Streptomycetaceae</taxon>
        <taxon>Streptomyces</taxon>
        <taxon>Streptomyces himalayensis</taxon>
    </lineage>
</organism>
<dbReference type="RefSeq" id="WP_181660754.1">
    <property type="nucleotide sequence ID" value="NZ_JACEHE010000022.1"/>
</dbReference>